<dbReference type="GO" id="GO:0009734">
    <property type="term" value="P:auxin-activated signaling pathway"/>
    <property type="evidence" value="ECO:0007669"/>
    <property type="project" value="UniProtKB-UniRule"/>
</dbReference>
<evidence type="ECO:0000256" key="6">
    <source>
        <dbReference type="RuleBase" id="RU004549"/>
    </source>
</evidence>
<dbReference type="GO" id="GO:0005634">
    <property type="term" value="C:nucleus"/>
    <property type="evidence" value="ECO:0007669"/>
    <property type="project" value="UniProtKB-SubCell"/>
</dbReference>
<keyword evidence="2 6" id="KW-0805">Transcription regulation</keyword>
<dbReference type="AlphaFoldDB" id="A0A835J0V1"/>
<dbReference type="PANTHER" id="PTHR31384:SF79">
    <property type="entry name" value="AUXIN RESPONSE FACTOR 2"/>
    <property type="match status" value="1"/>
</dbReference>
<keyword evidence="3 6" id="KW-0804">Transcription</keyword>
<dbReference type="SUPFAM" id="SSF54277">
    <property type="entry name" value="CAD &amp; PB1 domains"/>
    <property type="match status" value="1"/>
</dbReference>
<dbReference type="InterPro" id="IPR033389">
    <property type="entry name" value="AUX/IAA_dom"/>
</dbReference>
<dbReference type="Gene3D" id="2.30.30.1040">
    <property type="match status" value="1"/>
</dbReference>
<dbReference type="EMBL" id="JADFTS010000001">
    <property type="protein sequence ID" value="KAF9626202.1"/>
    <property type="molecule type" value="Genomic_DNA"/>
</dbReference>
<comment type="similarity">
    <text evidence="6">Belongs to the Aux/IAA family.</text>
</comment>
<evidence type="ECO:0000313" key="9">
    <source>
        <dbReference type="EMBL" id="KAF9626202.1"/>
    </source>
</evidence>
<evidence type="ECO:0000313" key="10">
    <source>
        <dbReference type="Proteomes" id="UP000631114"/>
    </source>
</evidence>
<evidence type="ECO:0000259" key="8">
    <source>
        <dbReference type="PROSITE" id="PS51745"/>
    </source>
</evidence>
<dbReference type="InterPro" id="IPR044835">
    <property type="entry name" value="ARF_plant"/>
</dbReference>
<protein>
    <recommendedName>
        <fullName evidence="6">Auxin-responsive protein</fullName>
    </recommendedName>
</protein>
<feature type="region of interest" description="Disordered" evidence="7">
    <location>
        <begin position="215"/>
        <end position="306"/>
    </location>
</feature>
<proteinExistence type="inferred from homology"/>
<dbReference type="PROSITE" id="PS51745">
    <property type="entry name" value="PB1"/>
    <property type="match status" value="1"/>
</dbReference>
<dbReference type="OrthoDB" id="1736715at2759"/>
<feature type="domain" description="PB1" evidence="8">
    <location>
        <begin position="302"/>
        <end position="377"/>
    </location>
</feature>
<dbReference type="InterPro" id="IPR053793">
    <property type="entry name" value="PB1-like"/>
</dbReference>
<dbReference type="GO" id="GO:0003677">
    <property type="term" value="F:DNA binding"/>
    <property type="evidence" value="ECO:0007669"/>
    <property type="project" value="InterPro"/>
</dbReference>
<evidence type="ECO:0000256" key="7">
    <source>
        <dbReference type="SAM" id="MobiDB-lite"/>
    </source>
</evidence>
<evidence type="ECO:0000256" key="3">
    <source>
        <dbReference type="ARBA" id="ARBA00023163"/>
    </source>
</evidence>
<evidence type="ECO:0000256" key="2">
    <source>
        <dbReference type="ARBA" id="ARBA00023015"/>
    </source>
</evidence>
<keyword evidence="6" id="KW-0678">Repressor</keyword>
<feature type="compositionally biased region" description="Polar residues" evidence="7">
    <location>
        <begin position="285"/>
        <end position="306"/>
    </location>
</feature>
<comment type="subcellular location">
    <subcellularLocation>
        <location evidence="1 6">Nucleus</location>
    </subcellularLocation>
</comment>
<evidence type="ECO:0000256" key="1">
    <source>
        <dbReference type="ARBA" id="ARBA00004123"/>
    </source>
</evidence>
<name>A0A835J0V1_9MAGN</name>
<feature type="compositionally biased region" description="Low complexity" evidence="7">
    <location>
        <begin position="260"/>
        <end position="272"/>
    </location>
</feature>
<evidence type="ECO:0000256" key="4">
    <source>
        <dbReference type="ARBA" id="ARBA00023242"/>
    </source>
</evidence>
<reference evidence="9 10" key="1">
    <citation type="submission" date="2020-10" db="EMBL/GenBank/DDBJ databases">
        <title>The Coptis chinensis genome and diversification of protoberbering-type alkaloids.</title>
        <authorList>
            <person name="Wang B."/>
            <person name="Shu S."/>
            <person name="Song C."/>
            <person name="Liu Y."/>
        </authorList>
    </citation>
    <scope>NUCLEOTIDE SEQUENCE [LARGE SCALE GENOMIC DNA]</scope>
    <source>
        <strain evidence="9">HL-2020</strain>
        <tissue evidence="9">Leaf</tissue>
    </source>
</reference>
<accession>A0A835J0V1</accession>
<comment type="subunit">
    <text evidence="6">Homodimers and heterodimers.</text>
</comment>
<gene>
    <name evidence="9" type="ORF">IFM89_031329</name>
</gene>
<dbReference type="Pfam" id="PF02309">
    <property type="entry name" value="AUX_IAA"/>
    <property type="match status" value="1"/>
</dbReference>
<evidence type="ECO:0000256" key="5">
    <source>
        <dbReference type="ARBA" id="ARBA00023294"/>
    </source>
</evidence>
<comment type="caution">
    <text evidence="9">The sequence shown here is derived from an EMBL/GenBank/DDBJ whole genome shotgun (WGS) entry which is preliminary data.</text>
</comment>
<dbReference type="Gene3D" id="3.10.20.90">
    <property type="entry name" value="Phosphatidylinositol 3-kinase Catalytic Subunit, Chain A, domain 1"/>
    <property type="match status" value="1"/>
</dbReference>
<dbReference type="PANTHER" id="PTHR31384">
    <property type="entry name" value="AUXIN RESPONSE FACTOR 4-RELATED"/>
    <property type="match status" value="1"/>
</dbReference>
<keyword evidence="10" id="KW-1185">Reference proteome</keyword>
<dbReference type="Proteomes" id="UP000631114">
    <property type="component" value="Unassembled WGS sequence"/>
</dbReference>
<sequence>MKEKVHVELKNPNVHVVLNDESVQLKHKSTTSSPRLSKLKNPKVHIELFKEKVENRPQPSPVKQSLLNQKALARKRPFTLVNEPIDNPLEQQSERDHIVAKDVVPKEPQSFATYQKVMADFFLEATSNQYNVTTSSTRVLHSDGGNEQIVPLSFVAKERMEDELIFNEENMVVVVEVCWDETSSIPRPKRVSPWKIEPVLTLALNPLPICRPKSPRAAMVTSSPDSSVLTKEAAPSHGNFMSETEEHNDPVVPPQKALESDQQSKQSKASKSTDTIILGNEQEKSSPTCQQQQRDAKSKLQSGSTRSCTKGIALGRSVNLSKFNGYDELITELDQMFDFNGELMAHGKSWQVIYIDNEGDTMLVGDDPWQEFCSMVR</sequence>
<comment type="function">
    <text evidence="6">Aux/IAA proteins are short-lived transcriptional factors that function as repressors of early auxin response genes at low auxin concentrations.</text>
</comment>
<organism evidence="9 10">
    <name type="scientific">Coptis chinensis</name>
    <dbReference type="NCBI Taxonomy" id="261450"/>
    <lineage>
        <taxon>Eukaryota</taxon>
        <taxon>Viridiplantae</taxon>
        <taxon>Streptophyta</taxon>
        <taxon>Embryophyta</taxon>
        <taxon>Tracheophyta</taxon>
        <taxon>Spermatophyta</taxon>
        <taxon>Magnoliopsida</taxon>
        <taxon>Ranunculales</taxon>
        <taxon>Ranunculaceae</taxon>
        <taxon>Coptidoideae</taxon>
        <taxon>Coptis</taxon>
    </lineage>
</organism>
<keyword evidence="4 6" id="KW-0539">Nucleus</keyword>
<keyword evidence="5 6" id="KW-0927">Auxin signaling pathway</keyword>
<feature type="compositionally biased region" description="Polar residues" evidence="7">
    <location>
        <begin position="220"/>
        <end position="229"/>
    </location>
</feature>
<dbReference type="GO" id="GO:0006355">
    <property type="term" value="P:regulation of DNA-templated transcription"/>
    <property type="evidence" value="ECO:0007669"/>
    <property type="project" value="InterPro"/>
</dbReference>